<dbReference type="InterPro" id="IPR045009">
    <property type="entry name" value="CASPL-5"/>
</dbReference>
<accession>A0A835UEW3</accession>
<evidence type="ECO:0000313" key="11">
    <source>
        <dbReference type="Proteomes" id="UP000636800"/>
    </source>
</evidence>
<proteinExistence type="inferred from homology"/>
<evidence type="ECO:0000256" key="8">
    <source>
        <dbReference type="RuleBase" id="RU361233"/>
    </source>
</evidence>
<organism evidence="10 11">
    <name type="scientific">Vanilla planifolia</name>
    <name type="common">Vanilla</name>
    <dbReference type="NCBI Taxonomy" id="51239"/>
    <lineage>
        <taxon>Eukaryota</taxon>
        <taxon>Viridiplantae</taxon>
        <taxon>Streptophyta</taxon>
        <taxon>Embryophyta</taxon>
        <taxon>Tracheophyta</taxon>
        <taxon>Spermatophyta</taxon>
        <taxon>Magnoliopsida</taxon>
        <taxon>Liliopsida</taxon>
        <taxon>Asparagales</taxon>
        <taxon>Orchidaceae</taxon>
        <taxon>Vanilloideae</taxon>
        <taxon>Vanilleae</taxon>
        <taxon>Vanilla</taxon>
    </lineage>
</organism>
<dbReference type="InterPro" id="IPR006702">
    <property type="entry name" value="CASP_dom"/>
</dbReference>
<comment type="subunit">
    <text evidence="3 8">Homodimer and heterodimers.</text>
</comment>
<keyword evidence="4 8" id="KW-1003">Cell membrane</keyword>
<dbReference type="PANTHER" id="PTHR32021">
    <property type="entry name" value="CASP-LIKE PROTEIN 5B3"/>
    <property type="match status" value="1"/>
</dbReference>
<keyword evidence="7 8" id="KW-0472">Membrane</keyword>
<sequence length="312" mass="33487">MGQVPSLAKRFNNIMRCRACGKSSEISNEKVKAVSRFFHCSFLDLTIALGEIGPLDDPPCEGSANSSADDRVSFRSETFCLAQWMACLNFPAGLTCVYSCGNIPDEGFSGRAVLILLVLTDLVEEGHDSGVSAVRCSRPAGGDPVEAPPLNDVTENPPRVRMKDIQGMPGTPGGLALRFFQLMFALAALGVMVSTNEFSSVTAFRYFVAATIMQSLWSLCLAFLDIYALLVKRSLRNPHVNCLFAIGDGISSTLMFAAACASAGITVLIGNDLNICSANHCASFETATAMAFISWFAVSPSFLLNFWSLASR</sequence>
<comment type="caution">
    <text evidence="10">The sequence shown here is derived from an EMBL/GenBank/DDBJ whole genome shotgun (WGS) entry which is preliminary data.</text>
</comment>
<evidence type="ECO:0000256" key="1">
    <source>
        <dbReference type="ARBA" id="ARBA00004651"/>
    </source>
</evidence>
<evidence type="ECO:0000256" key="7">
    <source>
        <dbReference type="ARBA" id="ARBA00023136"/>
    </source>
</evidence>
<protein>
    <recommendedName>
        <fullName evidence="8">CASP-like protein</fullName>
    </recommendedName>
</protein>
<comment type="similarity">
    <text evidence="2 8">Belongs to the Casparian strip membrane proteins (CASP) family.</text>
</comment>
<dbReference type="Proteomes" id="UP000636800">
    <property type="component" value="Chromosome 11"/>
</dbReference>
<evidence type="ECO:0000256" key="2">
    <source>
        <dbReference type="ARBA" id="ARBA00007651"/>
    </source>
</evidence>
<gene>
    <name evidence="10" type="ORF">HPP92_020746</name>
</gene>
<feature type="transmembrane region" description="Helical" evidence="8">
    <location>
        <begin position="242"/>
        <end position="269"/>
    </location>
</feature>
<feature type="transmembrane region" description="Helical" evidence="8">
    <location>
        <begin position="206"/>
        <end position="230"/>
    </location>
</feature>
<dbReference type="AlphaFoldDB" id="A0A835UEW3"/>
<name>A0A835UEW3_VANPL</name>
<feature type="transmembrane region" description="Helical" evidence="8">
    <location>
        <begin position="175"/>
        <end position="194"/>
    </location>
</feature>
<evidence type="ECO:0000256" key="3">
    <source>
        <dbReference type="ARBA" id="ARBA00011489"/>
    </source>
</evidence>
<reference evidence="10 11" key="1">
    <citation type="journal article" date="2020" name="Nat. Food">
        <title>A phased Vanilla planifolia genome enables genetic improvement of flavour and production.</title>
        <authorList>
            <person name="Hasing T."/>
            <person name="Tang H."/>
            <person name="Brym M."/>
            <person name="Khazi F."/>
            <person name="Huang T."/>
            <person name="Chambers A.H."/>
        </authorList>
    </citation>
    <scope>NUCLEOTIDE SEQUENCE [LARGE SCALE GENOMIC DNA]</scope>
    <source>
        <tissue evidence="10">Leaf</tissue>
    </source>
</reference>
<feature type="transmembrane region" description="Helical" evidence="8">
    <location>
        <begin position="289"/>
        <end position="310"/>
    </location>
</feature>
<keyword evidence="5 8" id="KW-0812">Transmembrane</keyword>
<comment type="subcellular location">
    <subcellularLocation>
        <location evidence="1 8">Cell membrane</location>
        <topology evidence="1 8">Multi-pass membrane protein</topology>
    </subcellularLocation>
</comment>
<dbReference type="EMBL" id="JADCNL010000011">
    <property type="protein sequence ID" value="KAG0460449.1"/>
    <property type="molecule type" value="Genomic_DNA"/>
</dbReference>
<keyword evidence="11" id="KW-1185">Reference proteome</keyword>
<keyword evidence="6 8" id="KW-1133">Transmembrane helix</keyword>
<evidence type="ECO:0000313" key="10">
    <source>
        <dbReference type="EMBL" id="KAG0460449.1"/>
    </source>
</evidence>
<dbReference type="OrthoDB" id="1922696at2759"/>
<evidence type="ECO:0000256" key="5">
    <source>
        <dbReference type="ARBA" id="ARBA00022692"/>
    </source>
</evidence>
<feature type="domain" description="Casparian strip membrane protein" evidence="9">
    <location>
        <begin position="170"/>
        <end position="297"/>
    </location>
</feature>
<evidence type="ECO:0000256" key="6">
    <source>
        <dbReference type="ARBA" id="ARBA00022989"/>
    </source>
</evidence>
<evidence type="ECO:0000259" key="9">
    <source>
        <dbReference type="Pfam" id="PF04535"/>
    </source>
</evidence>
<dbReference type="Pfam" id="PF04535">
    <property type="entry name" value="CASP_dom"/>
    <property type="match status" value="1"/>
</dbReference>
<evidence type="ECO:0000256" key="4">
    <source>
        <dbReference type="ARBA" id="ARBA00022475"/>
    </source>
</evidence>
<dbReference type="PANTHER" id="PTHR32021:SF1">
    <property type="entry name" value="CASP-LIKE PROTEIN 5A1"/>
    <property type="match status" value="1"/>
</dbReference>
<dbReference type="GO" id="GO:0005886">
    <property type="term" value="C:plasma membrane"/>
    <property type="evidence" value="ECO:0007669"/>
    <property type="project" value="UniProtKB-SubCell"/>
</dbReference>